<organism evidence="2 3">
    <name type="scientific">Lacrimispora algidixylanolytica</name>
    <dbReference type="NCBI Taxonomy" id="94868"/>
    <lineage>
        <taxon>Bacteria</taxon>
        <taxon>Bacillati</taxon>
        <taxon>Bacillota</taxon>
        <taxon>Clostridia</taxon>
        <taxon>Lachnospirales</taxon>
        <taxon>Lachnospiraceae</taxon>
        <taxon>Lacrimispora</taxon>
    </lineage>
</organism>
<comment type="caution">
    <text evidence="2">The sequence shown here is derived from an EMBL/GenBank/DDBJ whole genome shotgun (WGS) entry which is preliminary data.</text>
</comment>
<dbReference type="Proteomes" id="UP000284277">
    <property type="component" value="Unassembled WGS sequence"/>
</dbReference>
<sequence length="333" mass="37608">MRNKIMIIGGHGQVGQYITRALKGEALILAGRSQEKITAFMKTNGIDCEIRILDIKDPDWTLLEDVKTLIVCVDQTDTKLIKYCNENGMVYMDITANSDFINHVLALDINQSSVVLGIGLAPGITNLLAQELTKYLTTPAEVQLHVILGMGDKHGDEAISWTLKQFTSPYIHKKYKKLKPFSMSSATRYKNKSLPTYNFNFVDQHMLNRRNEDVIYTTYFGFDVAFLSRFLHFMQKANLMHVFQWKWIQSAIRKTMKKPIIGSDMFMASAEAQGKILRVIGNDEARFTGLVAGEVAKVLVSSNLQPGCLFIEDLISLDQLSKNVGFKVLKKVK</sequence>
<dbReference type="InterPro" id="IPR036291">
    <property type="entry name" value="NAD(P)-bd_dom_sf"/>
</dbReference>
<dbReference type="AlphaFoldDB" id="A0A419T7H7"/>
<dbReference type="Gene3D" id="3.40.50.720">
    <property type="entry name" value="NAD(P)-binding Rossmann-like Domain"/>
    <property type="match status" value="1"/>
</dbReference>
<accession>A0A419T7H7</accession>
<dbReference type="PANTHER" id="PTHR43781:SF1">
    <property type="entry name" value="SACCHAROPINE DEHYDROGENASE"/>
    <property type="match status" value="1"/>
</dbReference>
<dbReference type="OrthoDB" id="1910498at2"/>
<protein>
    <recommendedName>
        <fullName evidence="1">Saccharopine dehydrogenase NADP binding domain-containing protein</fullName>
    </recommendedName>
</protein>
<dbReference type="Pfam" id="PF03435">
    <property type="entry name" value="Sacchrp_dh_NADP"/>
    <property type="match status" value="1"/>
</dbReference>
<name>A0A419T7H7_9FIRM</name>
<reference evidence="2 3" key="1">
    <citation type="submission" date="2016-08" db="EMBL/GenBank/DDBJ databases">
        <title>A new outlook on sporulation: Clostridium algidixylanolyticum.</title>
        <authorList>
            <person name="Poppleton D.I."/>
            <person name="Gribaldo S."/>
        </authorList>
    </citation>
    <scope>NUCLEOTIDE SEQUENCE [LARGE SCALE GENOMIC DNA]</scope>
    <source>
        <strain evidence="2 3">SPL73</strain>
    </source>
</reference>
<dbReference type="InterPro" id="IPR005097">
    <property type="entry name" value="Sacchrp_dh_NADP-bd"/>
</dbReference>
<proteinExistence type="predicted"/>
<dbReference type="EMBL" id="MCIA01000007">
    <property type="protein sequence ID" value="RKD33363.1"/>
    <property type="molecule type" value="Genomic_DNA"/>
</dbReference>
<evidence type="ECO:0000313" key="2">
    <source>
        <dbReference type="EMBL" id="RKD33363.1"/>
    </source>
</evidence>
<evidence type="ECO:0000259" key="1">
    <source>
        <dbReference type="Pfam" id="PF03435"/>
    </source>
</evidence>
<keyword evidence="3" id="KW-1185">Reference proteome</keyword>
<evidence type="ECO:0000313" key="3">
    <source>
        <dbReference type="Proteomes" id="UP000284277"/>
    </source>
</evidence>
<dbReference type="SUPFAM" id="SSF51735">
    <property type="entry name" value="NAD(P)-binding Rossmann-fold domains"/>
    <property type="match status" value="1"/>
</dbReference>
<dbReference type="RefSeq" id="WP_120195959.1">
    <property type="nucleotide sequence ID" value="NZ_MCIA01000007.1"/>
</dbReference>
<gene>
    <name evidence="2" type="ORF">BET01_15205</name>
</gene>
<dbReference type="PANTHER" id="PTHR43781">
    <property type="entry name" value="SACCHAROPINE DEHYDROGENASE"/>
    <property type="match status" value="1"/>
</dbReference>
<feature type="domain" description="Saccharopine dehydrogenase NADP binding" evidence="1">
    <location>
        <begin position="5"/>
        <end position="97"/>
    </location>
</feature>